<dbReference type="InterPro" id="IPR003368">
    <property type="entry name" value="POMP_repeat"/>
</dbReference>
<evidence type="ECO:0000256" key="1">
    <source>
        <dbReference type="ARBA" id="ARBA00004196"/>
    </source>
</evidence>
<gene>
    <name evidence="8" type="ORF">CYMTET_21030</name>
</gene>
<evidence type="ECO:0000313" key="8">
    <source>
        <dbReference type="EMBL" id="KAK3270584.1"/>
    </source>
</evidence>
<organism evidence="8 9">
    <name type="scientific">Cymbomonas tetramitiformis</name>
    <dbReference type="NCBI Taxonomy" id="36881"/>
    <lineage>
        <taxon>Eukaryota</taxon>
        <taxon>Viridiplantae</taxon>
        <taxon>Chlorophyta</taxon>
        <taxon>Pyramimonadophyceae</taxon>
        <taxon>Pyramimonadales</taxon>
        <taxon>Pyramimonadaceae</taxon>
        <taxon>Cymbomonas</taxon>
    </lineage>
</organism>
<dbReference type="EMBL" id="LGRX02010304">
    <property type="protein sequence ID" value="KAK3270584.1"/>
    <property type="molecule type" value="Genomic_DNA"/>
</dbReference>
<proteinExistence type="predicted"/>
<comment type="subcellular location">
    <subcellularLocation>
        <location evidence="1">Cell envelope</location>
    </subcellularLocation>
    <subcellularLocation>
        <location evidence="2">Cell outer membrane</location>
    </subcellularLocation>
    <subcellularLocation>
        <location evidence="3">Secreted</location>
    </subcellularLocation>
</comment>
<evidence type="ECO:0000313" key="9">
    <source>
        <dbReference type="Proteomes" id="UP001190700"/>
    </source>
</evidence>
<accession>A0AAE0G2U0</accession>
<keyword evidence="7" id="KW-0998">Cell outer membrane</keyword>
<evidence type="ECO:0000256" key="3">
    <source>
        <dbReference type="ARBA" id="ARBA00004613"/>
    </source>
</evidence>
<evidence type="ECO:0000256" key="7">
    <source>
        <dbReference type="ARBA" id="ARBA00023237"/>
    </source>
</evidence>
<keyword evidence="9" id="KW-1185">Reference proteome</keyword>
<dbReference type="AlphaFoldDB" id="A0AAE0G2U0"/>
<reference evidence="8 9" key="1">
    <citation type="journal article" date="2015" name="Genome Biol. Evol.">
        <title>Comparative Genomics of a Bacterivorous Green Alga Reveals Evolutionary Causalities and Consequences of Phago-Mixotrophic Mode of Nutrition.</title>
        <authorList>
            <person name="Burns J.A."/>
            <person name="Paasch A."/>
            <person name="Narechania A."/>
            <person name="Kim E."/>
        </authorList>
    </citation>
    <scope>NUCLEOTIDE SEQUENCE [LARGE SCALE GENOMIC DNA]</scope>
    <source>
        <strain evidence="8 9">PLY_AMNH</strain>
    </source>
</reference>
<dbReference type="GO" id="GO:0005576">
    <property type="term" value="C:extracellular region"/>
    <property type="evidence" value="ECO:0007669"/>
    <property type="project" value="UniProtKB-SubCell"/>
</dbReference>
<dbReference type="Proteomes" id="UP001190700">
    <property type="component" value="Unassembled WGS sequence"/>
</dbReference>
<keyword evidence="4" id="KW-0964">Secreted</keyword>
<dbReference type="NCBIfam" id="TIGR01376">
    <property type="entry name" value="POMP_repeat"/>
    <property type="match status" value="1"/>
</dbReference>
<comment type="caution">
    <text evidence="8">The sequence shown here is derived from an EMBL/GenBank/DDBJ whole genome shotgun (WGS) entry which is preliminary data.</text>
</comment>
<sequence>MVASSANCAAGCGACRPTLGLCGPLMEYCGWASSFEYNVAEVGSGGALYSAGNLTMTASLCVGNTAQQGGSAFLDFALPSQVVEQLNSKEAKVEAAGTSAVAKGDKELARHQTLPYWPYSDCNP</sequence>
<keyword evidence="5" id="KW-0732">Signal</keyword>
<keyword evidence="6" id="KW-0472">Membrane</keyword>
<evidence type="ECO:0000256" key="5">
    <source>
        <dbReference type="ARBA" id="ARBA00022729"/>
    </source>
</evidence>
<protein>
    <submittedName>
        <fullName evidence="8">Uncharacterized protein</fullName>
    </submittedName>
</protein>
<evidence type="ECO:0000256" key="4">
    <source>
        <dbReference type="ARBA" id="ARBA00022525"/>
    </source>
</evidence>
<evidence type="ECO:0000256" key="6">
    <source>
        <dbReference type="ARBA" id="ARBA00023136"/>
    </source>
</evidence>
<name>A0AAE0G2U0_9CHLO</name>
<evidence type="ECO:0000256" key="2">
    <source>
        <dbReference type="ARBA" id="ARBA00004442"/>
    </source>
</evidence>